<dbReference type="Pfam" id="PF13300">
    <property type="entry name" value="DUF4078"/>
    <property type="match status" value="1"/>
</dbReference>
<dbReference type="GO" id="GO:0005634">
    <property type="term" value="C:nucleus"/>
    <property type="evidence" value="ECO:0007669"/>
    <property type="project" value="TreeGrafter"/>
</dbReference>
<keyword evidence="1" id="KW-0175">Coiled coil</keyword>
<feature type="compositionally biased region" description="Basic and acidic residues" evidence="2">
    <location>
        <begin position="52"/>
        <end position="82"/>
    </location>
</feature>
<dbReference type="PANTHER" id="PTHR15885:SF1">
    <property type="entry name" value="COILED-COIL DOMAIN-CONTAINING PROTEIN 174"/>
    <property type="match status" value="1"/>
</dbReference>
<evidence type="ECO:0000256" key="1">
    <source>
        <dbReference type="ARBA" id="ARBA00023054"/>
    </source>
</evidence>
<dbReference type="AlphaFoldDB" id="A0A060SZH7"/>
<reference evidence="3" key="1">
    <citation type="submission" date="2014-02" db="EMBL/GenBank/DDBJ databases">
        <authorList>
            <person name="Genoscope - CEA"/>
        </authorList>
    </citation>
    <scope>NUCLEOTIDE SEQUENCE</scope>
    <source>
        <strain evidence="3">LS3</strain>
    </source>
</reference>
<feature type="compositionally biased region" description="Polar residues" evidence="2">
    <location>
        <begin position="242"/>
        <end position="256"/>
    </location>
</feature>
<protein>
    <submittedName>
        <fullName evidence="3">ARAD1C00836p</fullName>
    </submittedName>
</protein>
<sequence>MDGKGFSLSAELEEARKKFENDRATGGRSVRALKHARPIGSRTGSMGSGSKLKKDLKEATKRMERQKQEARYEKMKQKSSLYERLKSEDHHEDDMGGLIMPNTGTEGSDSEIEIVDEFGRTRMVPRSKALLYQSGEEPVDRPANLISGNFIQNHAIQTRTGTGPPSDLSKQAAAIKNRLDELDRRQEHYDASWELRDKGVGFYQFSHDEDVRAKEMQSLKHMSTAVTSDRQRGRQDLPYLTNEANESQQPRDQQIESPDAKKHARKEKILSLRATNLARIGK</sequence>
<accession>A0A060SZH7</accession>
<organism evidence="3">
    <name type="scientific">Blastobotrys adeninivorans</name>
    <name type="common">Yeast</name>
    <name type="synonym">Arxula adeninivorans</name>
    <dbReference type="NCBI Taxonomy" id="409370"/>
    <lineage>
        <taxon>Eukaryota</taxon>
        <taxon>Fungi</taxon>
        <taxon>Dikarya</taxon>
        <taxon>Ascomycota</taxon>
        <taxon>Saccharomycotina</taxon>
        <taxon>Dipodascomycetes</taxon>
        <taxon>Dipodascales</taxon>
        <taxon>Trichomonascaceae</taxon>
        <taxon>Blastobotrys</taxon>
    </lineage>
</organism>
<feature type="region of interest" description="Disordered" evidence="2">
    <location>
        <begin position="17"/>
        <end position="82"/>
    </location>
</feature>
<dbReference type="PANTHER" id="PTHR15885">
    <property type="entry name" value="COILED-COIL DOMAIN-CONTAINING PROTEIN 174"/>
    <property type="match status" value="1"/>
</dbReference>
<gene>
    <name evidence="3" type="ORF">GNLVRS02_ARAD1C00836g</name>
</gene>
<dbReference type="EMBL" id="HG937693">
    <property type="protein sequence ID" value="CDP33929.1"/>
    <property type="molecule type" value="Genomic_DNA"/>
</dbReference>
<feature type="region of interest" description="Disordered" evidence="2">
    <location>
        <begin position="220"/>
        <end position="270"/>
    </location>
</feature>
<evidence type="ECO:0000313" key="3">
    <source>
        <dbReference type="EMBL" id="CDP33929.1"/>
    </source>
</evidence>
<evidence type="ECO:0000256" key="2">
    <source>
        <dbReference type="SAM" id="MobiDB-lite"/>
    </source>
</evidence>
<dbReference type="InterPro" id="IPR025066">
    <property type="entry name" value="CCDC174-like"/>
</dbReference>
<reference evidence="3" key="2">
    <citation type="submission" date="2014-06" db="EMBL/GenBank/DDBJ databases">
        <title>The complete genome of Blastobotrys (Arxula) adeninivorans LS3 - a yeast of biotechnological interest.</title>
        <authorList>
            <person name="Kunze G."/>
            <person name="Gaillardin C."/>
            <person name="Czernicka M."/>
            <person name="Durrens P."/>
            <person name="Martin T."/>
            <person name="Boer E."/>
            <person name="Gabaldon T."/>
            <person name="Cruz J."/>
            <person name="Talla E."/>
            <person name="Marck C."/>
            <person name="Goffeau A."/>
            <person name="Barbe V."/>
            <person name="Baret P."/>
            <person name="Baronian K."/>
            <person name="Beier S."/>
            <person name="Bleykasten C."/>
            <person name="Bode R."/>
            <person name="Casaregola S."/>
            <person name="Despons L."/>
            <person name="Fairhead C."/>
            <person name="Giersberg M."/>
            <person name="Gierski P."/>
            <person name="Hahnel U."/>
            <person name="Hartmann A."/>
            <person name="Jankowska D."/>
            <person name="Jubin C."/>
            <person name="Jung P."/>
            <person name="Lafontaine I."/>
            <person name="Leh-Louis V."/>
            <person name="Lemaire M."/>
            <person name="Marcet-Houben M."/>
            <person name="Mascher M."/>
            <person name="Morel G."/>
            <person name="Richard G.-F."/>
            <person name="Riechen J."/>
            <person name="Sacerdot C."/>
            <person name="Sarkar A."/>
            <person name="Savel G."/>
            <person name="Schacherer J."/>
            <person name="Sherman D."/>
            <person name="Straub M.-L."/>
            <person name="Stein N."/>
            <person name="Thierry A."/>
            <person name="Trautwein-Schult A."/>
            <person name="Westhof E."/>
            <person name="Worch S."/>
            <person name="Dujon B."/>
            <person name="Souciet J.-L."/>
            <person name="Wincker P."/>
            <person name="Scholz U."/>
            <person name="Neuveglise N."/>
        </authorList>
    </citation>
    <scope>NUCLEOTIDE SEQUENCE</scope>
    <source>
        <strain evidence="3">LS3</strain>
    </source>
</reference>
<proteinExistence type="predicted"/>
<name>A0A060SZH7_BLAAD</name>